<dbReference type="PANTHER" id="PTHR11202">
    <property type="entry name" value="SPROUTY-RELATED, EVH1 DOMAIN-CONTAINING PROTEIN FAMILY MEMBER"/>
    <property type="match status" value="1"/>
</dbReference>
<keyword evidence="3" id="KW-1185">Reference proteome</keyword>
<dbReference type="GO" id="GO:0017124">
    <property type="term" value="F:SH3 domain binding"/>
    <property type="evidence" value="ECO:0007669"/>
    <property type="project" value="TreeGrafter"/>
</dbReference>
<organism evidence="2 3">
    <name type="scientific">Eimeria tenella</name>
    <name type="common">Coccidian parasite</name>
    <dbReference type="NCBI Taxonomy" id="5802"/>
    <lineage>
        <taxon>Eukaryota</taxon>
        <taxon>Sar</taxon>
        <taxon>Alveolata</taxon>
        <taxon>Apicomplexa</taxon>
        <taxon>Conoidasida</taxon>
        <taxon>Coccidia</taxon>
        <taxon>Eucoccidiorida</taxon>
        <taxon>Eimeriorina</taxon>
        <taxon>Eimeriidae</taxon>
        <taxon>Eimeria</taxon>
    </lineage>
</organism>
<feature type="compositionally biased region" description="Basic residues" evidence="1">
    <location>
        <begin position="485"/>
        <end position="496"/>
    </location>
</feature>
<feature type="region of interest" description="Disordered" evidence="1">
    <location>
        <begin position="1149"/>
        <end position="1179"/>
    </location>
</feature>
<evidence type="ECO:0000313" key="3">
    <source>
        <dbReference type="Proteomes" id="UP000030747"/>
    </source>
</evidence>
<feature type="region of interest" description="Disordered" evidence="1">
    <location>
        <begin position="453"/>
        <end position="567"/>
    </location>
</feature>
<evidence type="ECO:0000256" key="1">
    <source>
        <dbReference type="SAM" id="MobiDB-lite"/>
    </source>
</evidence>
<name>U6L033_EIMTE</name>
<dbReference type="AlphaFoldDB" id="U6L033"/>
<proteinExistence type="predicted"/>
<feature type="compositionally biased region" description="Low complexity" evidence="1">
    <location>
        <begin position="497"/>
        <end position="528"/>
    </location>
</feature>
<dbReference type="GeneID" id="25249496"/>
<dbReference type="VEuPathDB" id="ToxoDB:ETH_00001405"/>
<dbReference type="PANTHER" id="PTHR11202:SF22">
    <property type="entry name" value="PROTEIN ENABLED"/>
    <property type="match status" value="1"/>
</dbReference>
<protein>
    <submittedName>
        <fullName evidence="2">Uncharacterized protein</fullName>
    </submittedName>
</protein>
<dbReference type="EMBL" id="HG675681">
    <property type="protein sequence ID" value="CDJ41919.1"/>
    <property type="molecule type" value="Genomic_DNA"/>
</dbReference>
<reference evidence="2" key="1">
    <citation type="submission" date="2013-10" db="EMBL/GenBank/DDBJ databases">
        <title>Genomic analysis of the causative agents of coccidiosis in chickens.</title>
        <authorList>
            <person name="Reid A.J."/>
            <person name="Blake D."/>
            <person name="Billington K."/>
            <person name="Browne H."/>
            <person name="Dunn M."/>
            <person name="Hung S."/>
            <person name="Kawahara F."/>
            <person name="Miranda-Saavedra D."/>
            <person name="Mourier T."/>
            <person name="Nagra H."/>
            <person name="Otto T.D."/>
            <person name="Rawlings N."/>
            <person name="Sanchez A."/>
            <person name="Sanders M."/>
            <person name="Subramaniam C."/>
            <person name="Tay Y."/>
            <person name="Dear P."/>
            <person name="Doerig C."/>
            <person name="Gruber A."/>
            <person name="Parkinson J."/>
            <person name="Shirley M."/>
            <person name="Wan K.L."/>
            <person name="Berriman M."/>
            <person name="Tomley F."/>
            <person name="Pain A."/>
        </authorList>
    </citation>
    <scope>NUCLEOTIDE SEQUENCE [LARGE SCALE GENOMIC DNA]</scope>
    <source>
        <strain evidence="2">Houghton</strain>
    </source>
</reference>
<dbReference type="OrthoDB" id="354878at2759"/>
<feature type="region of interest" description="Disordered" evidence="1">
    <location>
        <begin position="1004"/>
        <end position="1062"/>
    </location>
</feature>
<feature type="compositionally biased region" description="Low complexity" evidence="1">
    <location>
        <begin position="453"/>
        <end position="464"/>
    </location>
</feature>
<sequence length="1279" mass="135347">MEAWGADCGAGASVSLQNVAEAFQAYLSMSLNERQLLGCMYASAPGRRHFLRQVAAAKSRQLCAKSVASQLSSFTAILHKTLGYTEEKSPLGPQNSCPQDGTQPRRTHEEVAHAWVCAVEFWLQHVQQLLAFDAAAAALNAADEGPPDITVVCREMEQLSSPLAAVAADSKLPLHTRKASGEVLLLMAVMALSVSHGMFPGDTLEPTKAQNQDNSTKRRQILRRVLRKALQGILNAPGDGTDGASTVMREEAVAAAHAVLHWRGVSRGSLRASVGPLASSLLEVAQKGALMKSDVTAAMGRSLLCRLTWLWRPSSRRAAQGDPVQQKREQQTPFGVPCLFSEALNSAQQSVVGLLGAHNSGDHREEASRGPERFLLLRSLQIIRDLLLYGAGQTFPSQGAVSAALLQVEEEGGRFFIVNVHSLGATLLAATARCCEAFVSGVTAAAAAVGDFSAPQEQEQEQQQDSALPPTPKEQPQHEPLLLRRGGKGSHKKWRKQLQQMEQYQQQRQQQQNDRNSQSASVLQSSSSAEREGARGSTSSDSGGNSKKGVPSGTSRKPEKRGKCSSKAEAAAATASIVLNQLDDLPETELFATNAATLQAALNAAGALVEVAGPGGVLPCLSVFTGLLQTVLNLPSPLHHSIFAARFGSCLLSFIRCLLRGTPAASPAVYRLCSLHAVAVCRNLLSDTHWRHGCHVARQLAIAEDGEPLAFMHEKGLMTKPYRNKQANGKSCSGSLGSTTAEEVLWGLHATGSEGLLLLAHAWRSTCGLIEELLYAGSLSVLGLSTVQLEAFADALVLGVLTTAEASPVDLGKENHITLHVSLSRTRVHLFRLSVCLLPPSEMVVRCFFVAADVCFPPPSTLRAVSSLLQRLQAICCSGPLGAAQPLGFMQLQDNDGTSRSMDALQQQSTPALGTVSPGAVETALTNLDFAIRNAACGCGAEGAEALGQASVEGGEGVASRFLLRPEQLRTHHNTVTGSSRAKAAVYAACELNFLSLASQTSYQDGACPRHKPKPSCNSQPQEGSCSSKPARIQTVKAPASSPLLEGGSRGTDSENRQSLEARCATPSKAEAHAFLSATGAEPRPHAGQTTNSTRNVRPPAQTQLFTASGSKVRDGTDPGTVASTAAAATAAAAAEGALEKIRQHAKRQRCEVASASSQSGTPSSGWENAEEGHKSDDEVVILEGAAAPSVSRRSKKAVPSAGSVLAEGGAVSASGHLLFSPQQCPPPPRQQQQSRAQQQQLHQTKEVAVEDRSLELAAEAQARGRIRQLLHSDFELSD</sequence>
<reference evidence="2" key="2">
    <citation type="submission" date="2013-10" db="EMBL/GenBank/DDBJ databases">
        <authorList>
            <person name="Aslett M."/>
        </authorList>
    </citation>
    <scope>NUCLEOTIDE SEQUENCE [LARGE SCALE GENOMIC DNA]</scope>
    <source>
        <strain evidence="2">Houghton</strain>
    </source>
</reference>
<dbReference type="Proteomes" id="UP000030747">
    <property type="component" value="Unassembled WGS sequence"/>
</dbReference>
<accession>U6L033</accession>
<dbReference type="RefSeq" id="XP_013232669.1">
    <property type="nucleotide sequence ID" value="XM_013377215.1"/>
</dbReference>
<evidence type="ECO:0000313" key="2">
    <source>
        <dbReference type="EMBL" id="CDJ41919.1"/>
    </source>
</evidence>
<dbReference type="OMA" id="ICGVEFW"/>
<feature type="compositionally biased region" description="Low complexity" evidence="1">
    <location>
        <begin position="1231"/>
        <end position="1241"/>
    </location>
</feature>
<feature type="compositionally biased region" description="Polar residues" evidence="1">
    <location>
        <begin position="1016"/>
        <end position="1028"/>
    </location>
</feature>
<dbReference type="VEuPathDB" id="ToxoDB:ETH2_1242800"/>
<feature type="region of interest" description="Disordered" evidence="1">
    <location>
        <begin position="1217"/>
        <end position="1248"/>
    </location>
</feature>
<feature type="compositionally biased region" description="Low complexity" evidence="1">
    <location>
        <begin position="1154"/>
        <end position="1166"/>
    </location>
</feature>
<gene>
    <name evidence="2" type="ORF">ETH_00001405</name>
</gene>
<feature type="compositionally biased region" description="Polar residues" evidence="1">
    <location>
        <begin position="536"/>
        <end position="545"/>
    </location>
</feature>